<organism evidence="2 3">
    <name type="scientific">Achlya hypogyna</name>
    <name type="common">Oomycete</name>
    <name type="synonym">Protoachlya hypogyna</name>
    <dbReference type="NCBI Taxonomy" id="1202772"/>
    <lineage>
        <taxon>Eukaryota</taxon>
        <taxon>Sar</taxon>
        <taxon>Stramenopiles</taxon>
        <taxon>Oomycota</taxon>
        <taxon>Saprolegniomycetes</taxon>
        <taxon>Saprolegniales</taxon>
        <taxon>Achlyaceae</taxon>
        <taxon>Achlya</taxon>
    </lineage>
</organism>
<evidence type="ECO:0000313" key="2">
    <source>
        <dbReference type="EMBL" id="OQR82511.1"/>
    </source>
</evidence>
<dbReference type="InterPro" id="IPR019396">
    <property type="entry name" value="TM_Fragile-X-F-assoc"/>
</dbReference>
<evidence type="ECO:0008006" key="4">
    <source>
        <dbReference type="Google" id="ProtNLM"/>
    </source>
</evidence>
<accession>A0A1V9Y9V1</accession>
<feature type="transmembrane region" description="Helical" evidence="1">
    <location>
        <begin position="229"/>
        <end position="252"/>
    </location>
</feature>
<dbReference type="PANTHER" id="PTHR13568">
    <property type="entry name" value="FAM11A, B PROTEIN"/>
    <property type="match status" value="1"/>
</dbReference>
<keyword evidence="1" id="KW-0472">Membrane</keyword>
<feature type="transmembrane region" description="Helical" evidence="1">
    <location>
        <begin position="264"/>
        <end position="291"/>
    </location>
</feature>
<dbReference type="AlphaFoldDB" id="A0A1V9Y9V1"/>
<feature type="transmembrane region" description="Helical" evidence="1">
    <location>
        <begin position="202"/>
        <end position="223"/>
    </location>
</feature>
<dbReference type="PANTHER" id="PTHR13568:SF9">
    <property type="entry name" value="TRANSMEMBRANE PROTEIN 203"/>
    <property type="match status" value="1"/>
</dbReference>
<reference evidence="2 3" key="1">
    <citation type="journal article" date="2014" name="Genome Biol. Evol.">
        <title>The secreted proteins of Achlya hypogyna and Thraustotheca clavata identify the ancestral oomycete secretome and reveal gene acquisitions by horizontal gene transfer.</title>
        <authorList>
            <person name="Misner I."/>
            <person name="Blouin N."/>
            <person name="Leonard G."/>
            <person name="Richards T.A."/>
            <person name="Lane C.E."/>
        </authorList>
    </citation>
    <scope>NUCLEOTIDE SEQUENCE [LARGE SCALE GENOMIC DNA]</scope>
    <source>
        <strain evidence="2 3">ATCC 48635</strain>
    </source>
</reference>
<evidence type="ECO:0000313" key="3">
    <source>
        <dbReference type="Proteomes" id="UP000243579"/>
    </source>
</evidence>
<proteinExistence type="predicted"/>
<gene>
    <name evidence="2" type="ORF">ACHHYP_15924</name>
</gene>
<dbReference type="EMBL" id="JNBR01002438">
    <property type="protein sequence ID" value="OQR82511.1"/>
    <property type="molecule type" value="Genomic_DNA"/>
</dbReference>
<evidence type="ECO:0000256" key="1">
    <source>
        <dbReference type="SAM" id="Phobius"/>
    </source>
</evidence>
<keyword evidence="1" id="KW-0812">Transmembrane</keyword>
<keyword evidence="1" id="KW-1133">Transmembrane helix</keyword>
<name>A0A1V9Y9V1_ACHHY</name>
<keyword evidence="3" id="KW-1185">Reference proteome</keyword>
<comment type="caution">
    <text evidence="2">The sequence shown here is derived from an EMBL/GenBank/DDBJ whole genome shotgun (WGS) entry which is preliminary data.</text>
</comment>
<dbReference type="Proteomes" id="UP000243579">
    <property type="component" value="Unassembled WGS sequence"/>
</dbReference>
<feature type="transmembrane region" description="Helical" evidence="1">
    <location>
        <begin position="9"/>
        <end position="32"/>
    </location>
</feature>
<protein>
    <recommendedName>
        <fullName evidence="4">Transmembrane protein</fullName>
    </recommendedName>
</protein>
<sequence>MRSDAAFKFFLCAYVFFVVILAVPFVLVPLLICLKVDGLLVSSWAAALTPLWVSDAFFLLLVYVLTLIKDEDANKPAPENDKSRESAADQVTTANDGAIVNYGTTDASATTDTSVALAVTPVTYLTKRQFYGGILEVIFHIGVALRLDGVLRCPWTLTLVPFALADVVNGLNPASIGNTLQYLLIFLKLDGVLHGSWATMLLPLWIILVPAVLFMVGAIAYVVNEERDLKAVVLGIVGLVGVATVAATPILLAQRLDGTRSYSALEACLPYFGACVASIAAGAGLVVMVGVPTALEEDATGGDAA</sequence>
<feature type="transmembrane region" description="Helical" evidence="1">
    <location>
        <begin position="44"/>
        <end position="65"/>
    </location>
</feature>